<dbReference type="CDD" id="cd02440">
    <property type="entry name" value="AdoMet_MTases"/>
    <property type="match status" value="1"/>
</dbReference>
<dbReference type="InterPro" id="IPR029063">
    <property type="entry name" value="SAM-dependent_MTases_sf"/>
</dbReference>
<dbReference type="GO" id="GO:0032259">
    <property type="term" value="P:methylation"/>
    <property type="evidence" value="ECO:0007669"/>
    <property type="project" value="UniProtKB-KW"/>
</dbReference>
<evidence type="ECO:0000256" key="3">
    <source>
        <dbReference type="ARBA" id="ARBA00022603"/>
    </source>
</evidence>
<dbReference type="InterPro" id="IPR015947">
    <property type="entry name" value="PUA-like_sf"/>
</dbReference>
<keyword evidence="10" id="KW-1185">Reference proteome</keyword>
<dbReference type="EMBL" id="JAPFQI010000008">
    <property type="protein sequence ID" value="MCW8086384.1"/>
    <property type="molecule type" value="Genomic_DNA"/>
</dbReference>
<name>A0ABT3NW44_9PROT</name>
<dbReference type="Gene3D" id="3.30.750.80">
    <property type="entry name" value="RNA methyltransferase domain (HRMD) like"/>
    <property type="match status" value="1"/>
</dbReference>
<reference evidence="9 10" key="1">
    <citation type="submission" date="2022-10" db="EMBL/GenBank/DDBJ databases">
        <title>Roseococcus glaciei nov., sp. nov., isolated from glacier.</title>
        <authorList>
            <person name="Liu Q."/>
            <person name="Xin Y.-H."/>
        </authorList>
    </citation>
    <scope>NUCLEOTIDE SEQUENCE [LARGE SCALE GENOMIC DNA]</scope>
    <source>
        <strain evidence="9 10">MDT2-1-1</strain>
    </source>
</reference>
<comment type="caution">
    <text evidence="9">The sequence shown here is derived from an EMBL/GenBank/DDBJ whole genome shotgun (WGS) entry which is preliminary data.</text>
</comment>
<dbReference type="PANTHER" id="PTHR42873">
    <property type="entry name" value="RIBOSOMAL RNA LARGE SUBUNIT METHYLTRANSFERASE"/>
    <property type="match status" value="1"/>
</dbReference>
<dbReference type="Gene3D" id="3.40.50.150">
    <property type="entry name" value="Vaccinia Virus protein VP39"/>
    <property type="match status" value="1"/>
</dbReference>
<dbReference type="Pfam" id="PF10672">
    <property type="entry name" value="Methyltrans_SAM"/>
    <property type="match status" value="1"/>
</dbReference>
<dbReference type="Pfam" id="PF17785">
    <property type="entry name" value="PUA_3"/>
    <property type="match status" value="1"/>
</dbReference>
<feature type="domain" description="RlmI-like PUA" evidence="8">
    <location>
        <begin position="7"/>
        <end position="72"/>
    </location>
</feature>
<dbReference type="InterPro" id="IPR019614">
    <property type="entry name" value="SAM-dep_methyl-trfase"/>
</dbReference>
<sequence length="393" mass="42475">MTPLPLLRLMPGRDRRVKFGHPWIFSNEIRMTPEARALPPGTPVGIEGDDGVGHGVWQFNPHSLIAARILDRRRDTAPDTAWFRDRLAAALALRERLGVPRFCRLAHAEADGLPGLVVDRFDDVLAVQANTAGMDAALPLIVEALRDLLAPRAVLLRNDSAVRRLEGLAEETRLAMGEEAVARVEEGGLRFEVDLLSGQKTGWFFDQRENRARVASLARGAWVLDAFCHTGGFGLLAAKAGAASVTLLDRSQPALDLALTSAEANGLEGVSALRGDAMDVMERLIGEGRRFGVVVADPPAFAKSRKDIPAALRAYGRLARLSASLVEPGGFLFIASCSHHAEPGAFFEAVGTGVFRARRTGRILWTGGAGPDHPVHPMLPESAYLKAQLFQLD</sequence>
<comment type="similarity">
    <text evidence="6">Belongs to the methyltransferase superfamily. RlmI family.</text>
</comment>
<accession>A0ABT3NW44</accession>
<dbReference type="CDD" id="cd11572">
    <property type="entry name" value="RlmI_M_like"/>
    <property type="match status" value="1"/>
</dbReference>
<evidence type="ECO:0000259" key="7">
    <source>
        <dbReference type="Pfam" id="PF10672"/>
    </source>
</evidence>
<dbReference type="SUPFAM" id="SSF88697">
    <property type="entry name" value="PUA domain-like"/>
    <property type="match status" value="1"/>
</dbReference>
<dbReference type="RefSeq" id="WP_301590404.1">
    <property type="nucleotide sequence ID" value="NZ_JAPFQI010000008.1"/>
</dbReference>
<evidence type="ECO:0000256" key="4">
    <source>
        <dbReference type="ARBA" id="ARBA00022679"/>
    </source>
</evidence>
<evidence type="ECO:0000259" key="8">
    <source>
        <dbReference type="Pfam" id="PF17785"/>
    </source>
</evidence>
<dbReference type="PANTHER" id="PTHR42873:SF1">
    <property type="entry name" value="S-ADENOSYLMETHIONINE-DEPENDENT METHYLTRANSFERASE DOMAIN-CONTAINING PROTEIN"/>
    <property type="match status" value="1"/>
</dbReference>
<dbReference type="CDD" id="cd21153">
    <property type="entry name" value="PUA_RlmI"/>
    <property type="match status" value="1"/>
</dbReference>
<comment type="subcellular location">
    <subcellularLocation>
        <location evidence="1">Cytoplasm</location>
    </subcellularLocation>
</comment>
<keyword evidence="4" id="KW-0808">Transferase</keyword>
<keyword evidence="2" id="KW-0963">Cytoplasm</keyword>
<gene>
    <name evidence="9" type="ORF">OF850_12150</name>
</gene>
<dbReference type="Proteomes" id="UP001526430">
    <property type="component" value="Unassembled WGS sequence"/>
</dbReference>
<dbReference type="InterPro" id="IPR036974">
    <property type="entry name" value="PUA_sf"/>
</dbReference>
<organism evidence="9 10">
    <name type="scientific">Sabulicella glaciei</name>
    <dbReference type="NCBI Taxonomy" id="2984948"/>
    <lineage>
        <taxon>Bacteria</taxon>
        <taxon>Pseudomonadati</taxon>
        <taxon>Pseudomonadota</taxon>
        <taxon>Alphaproteobacteria</taxon>
        <taxon>Acetobacterales</taxon>
        <taxon>Acetobacteraceae</taxon>
        <taxon>Sabulicella</taxon>
    </lineage>
</organism>
<evidence type="ECO:0000256" key="1">
    <source>
        <dbReference type="ARBA" id="ARBA00004496"/>
    </source>
</evidence>
<keyword evidence="5" id="KW-0949">S-adenosyl-L-methionine</keyword>
<evidence type="ECO:0000313" key="9">
    <source>
        <dbReference type="EMBL" id="MCW8086384.1"/>
    </source>
</evidence>
<dbReference type="InterPro" id="IPR041532">
    <property type="entry name" value="RlmI-like_PUA"/>
</dbReference>
<evidence type="ECO:0000256" key="2">
    <source>
        <dbReference type="ARBA" id="ARBA00022490"/>
    </source>
</evidence>
<protein>
    <submittedName>
        <fullName evidence="9">Class I SAM-dependent rRNA methyltransferase</fullName>
    </submittedName>
</protein>
<keyword evidence="3 9" id="KW-0489">Methyltransferase</keyword>
<proteinExistence type="inferred from homology"/>
<dbReference type="GO" id="GO:0008168">
    <property type="term" value="F:methyltransferase activity"/>
    <property type="evidence" value="ECO:0007669"/>
    <property type="project" value="UniProtKB-KW"/>
</dbReference>
<feature type="domain" description="S-adenosylmethionine-dependent methyltransferase" evidence="7">
    <location>
        <begin position="184"/>
        <end position="335"/>
    </location>
</feature>
<evidence type="ECO:0000256" key="6">
    <source>
        <dbReference type="ARBA" id="ARBA00038091"/>
    </source>
</evidence>
<evidence type="ECO:0000313" key="10">
    <source>
        <dbReference type="Proteomes" id="UP001526430"/>
    </source>
</evidence>
<dbReference type="Gene3D" id="2.30.130.10">
    <property type="entry name" value="PUA domain"/>
    <property type="match status" value="1"/>
</dbReference>
<evidence type="ECO:0000256" key="5">
    <source>
        <dbReference type="ARBA" id="ARBA00022691"/>
    </source>
</evidence>
<dbReference type="SUPFAM" id="SSF53335">
    <property type="entry name" value="S-adenosyl-L-methionine-dependent methyltransferases"/>
    <property type="match status" value="1"/>
</dbReference>